<dbReference type="GeneID" id="60321150"/>
<keyword evidence="2" id="KW-1185">Reference proteome</keyword>
<organism evidence="1 2">
    <name type="scientific">Mycobacterium phage Saguaro</name>
    <dbReference type="NCBI Taxonomy" id="2315616"/>
    <lineage>
        <taxon>Viruses</taxon>
        <taxon>Duplodnaviria</taxon>
        <taxon>Heunggongvirae</taxon>
        <taxon>Uroviricota</taxon>
        <taxon>Caudoviricetes</taxon>
        <taxon>Bclasvirinae</taxon>
        <taxon>Saguarovirus</taxon>
        <taxon>Saguarovirus saguaro</taxon>
    </lineage>
</organism>
<dbReference type="EMBL" id="MH744423">
    <property type="protein sequence ID" value="AYD82075.1"/>
    <property type="molecule type" value="Genomic_DNA"/>
</dbReference>
<reference evidence="1 2" key="1">
    <citation type="submission" date="2018-08" db="EMBL/GenBank/DDBJ databases">
        <authorList>
            <person name="Washington J.M."/>
            <person name="Garlena R.A."/>
            <person name="Russell D.A."/>
            <person name="Pope W.H."/>
            <person name="Jacobs-Sera D."/>
            <person name="Hatfull G.F."/>
        </authorList>
    </citation>
    <scope>NUCLEOTIDE SEQUENCE [LARGE SCALE GENOMIC DNA]</scope>
</reference>
<protein>
    <submittedName>
        <fullName evidence="1">Membrane protein</fullName>
    </submittedName>
</protein>
<sequence>MGGQGGTHNHHNHDRTTTMNRTIAALAATAALAGTALGIAPGAAASPTYDELFTWVDYLDDKYATGTIWVGVESLPPGTYAASRGNEIVFNALYVHNRDAFDLAMASDVAHGYHPGAHCTATQIVAAHEVAHVLDWATGYTARRELAVALATGLSGQVSGYSFDADGTVNIPEALANALVAVECDTPTPAESYIYNLLVN</sequence>
<accession>A0A386KA16</accession>
<dbReference type="Proteomes" id="UP000269292">
    <property type="component" value="Segment"/>
</dbReference>
<dbReference type="RefSeq" id="YP_009949746.1">
    <property type="nucleotide sequence ID" value="NC_051583.1"/>
</dbReference>
<dbReference type="KEGG" id="vg:60321150"/>
<evidence type="ECO:0000313" key="2">
    <source>
        <dbReference type="Proteomes" id="UP000269292"/>
    </source>
</evidence>
<name>A0A386KA16_9CAUD</name>
<proteinExistence type="predicted"/>
<evidence type="ECO:0000313" key="1">
    <source>
        <dbReference type="EMBL" id="AYD82075.1"/>
    </source>
</evidence>
<gene>
    <name evidence="1" type="primary">83</name>
    <name evidence="1" type="ORF">SEA_SAGUARO_83</name>
</gene>